<sequence length="355" mass="41693">MTIAFISILLQFGINDSISSFNEVVYRFTGRVYLNQTWNPSVELHLKEEGERMVHEDQSLRHQLLKTALGEIETLRMKRQRQYAADRSHPSLKRFTQQELNDEACPTYKNLLVGRSHRLPDRQTMLRIAEYLECTSDERNELLAAAGYLPIHSDMAGRSLEHELEQARRLMRNVPFPAMIVTSTLEIVEFNEPFRRLFEIPCNLFIKDRMTLVDFHFNPDLSIRSRSTFDAESFEKWESHAFFGMDAFKRNHLLSRHDDWYQKLIRQFNQYGGADEYRNIARNPEYDYNHSKVILARTESSGDLVPIRYKQIYLSAGRSMYPRVGVFLPVDEPARKTFAYLGCSVDYSSMLYMVQ</sequence>
<dbReference type="PANTHER" id="PTHR35010:SF4">
    <property type="entry name" value="BLL5781 PROTEIN"/>
    <property type="match status" value="1"/>
</dbReference>
<keyword evidence="2" id="KW-1185">Reference proteome</keyword>
<comment type="caution">
    <text evidence="1">The sequence shown here is derived from an EMBL/GenBank/DDBJ whole genome shotgun (WGS) entry which is preliminary data.</text>
</comment>
<organism evidence="1 2">
    <name type="scientific">Paenibacillus favisporus</name>
    <dbReference type="NCBI Taxonomy" id="221028"/>
    <lineage>
        <taxon>Bacteria</taxon>
        <taxon>Bacillati</taxon>
        <taxon>Bacillota</taxon>
        <taxon>Bacilli</taxon>
        <taxon>Bacillales</taxon>
        <taxon>Paenibacillaceae</taxon>
        <taxon>Paenibacillus</taxon>
    </lineage>
</organism>
<proteinExistence type="predicted"/>
<name>A0ABV2F8X5_9BACL</name>
<protein>
    <recommendedName>
        <fullName evidence="3">MmyB-like transcription regulator ligand binding domain-containing protein</fullName>
    </recommendedName>
</protein>
<dbReference type="PANTHER" id="PTHR35010">
    <property type="entry name" value="BLL4672 PROTEIN-RELATED"/>
    <property type="match status" value="1"/>
</dbReference>
<evidence type="ECO:0000313" key="2">
    <source>
        <dbReference type="Proteomes" id="UP001549098"/>
    </source>
</evidence>
<gene>
    <name evidence="1" type="ORF">ABID47_004831</name>
</gene>
<dbReference type="Proteomes" id="UP001549098">
    <property type="component" value="Unassembled WGS sequence"/>
</dbReference>
<reference evidence="1 2" key="1">
    <citation type="submission" date="2024-06" db="EMBL/GenBank/DDBJ databases">
        <title>Genomic Encyclopedia of Type Strains, Phase IV (KMG-IV): sequencing the most valuable type-strain genomes for metagenomic binning, comparative biology and taxonomic classification.</title>
        <authorList>
            <person name="Goeker M."/>
        </authorList>
    </citation>
    <scope>NUCLEOTIDE SEQUENCE [LARGE SCALE GENOMIC DNA]</scope>
    <source>
        <strain evidence="1 2">DSM 17253</strain>
    </source>
</reference>
<accession>A0ABV2F8X5</accession>
<evidence type="ECO:0000313" key="1">
    <source>
        <dbReference type="EMBL" id="MET3548201.1"/>
    </source>
</evidence>
<dbReference type="EMBL" id="JBEPLV010000006">
    <property type="protein sequence ID" value="MET3548201.1"/>
    <property type="molecule type" value="Genomic_DNA"/>
</dbReference>
<dbReference type="Gene3D" id="3.30.450.180">
    <property type="match status" value="1"/>
</dbReference>
<evidence type="ECO:0008006" key="3">
    <source>
        <dbReference type="Google" id="ProtNLM"/>
    </source>
</evidence>